<evidence type="ECO:0000313" key="3">
    <source>
        <dbReference type="Proteomes" id="UP000803884"/>
    </source>
</evidence>
<dbReference type="GeneID" id="96010264"/>
<proteinExistence type="predicted"/>
<evidence type="ECO:0000259" key="1">
    <source>
        <dbReference type="Pfam" id="PF12937"/>
    </source>
</evidence>
<organism evidence="2 3">
    <name type="scientific">Cladosporium halotolerans</name>
    <dbReference type="NCBI Taxonomy" id="1052096"/>
    <lineage>
        <taxon>Eukaryota</taxon>
        <taxon>Fungi</taxon>
        <taxon>Dikarya</taxon>
        <taxon>Ascomycota</taxon>
        <taxon>Pezizomycotina</taxon>
        <taxon>Dothideomycetes</taxon>
        <taxon>Dothideomycetidae</taxon>
        <taxon>Cladosporiales</taxon>
        <taxon>Cladosporiaceae</taxon>
        <taxon>Cladosporium</taxon>
    </lineage>
</organism>
<dbReference type="InterPro" id="IPR032675">
    <property type="entry name" value="LRR_dom_sf"/>
</dbReference>
<feature type="domain" description="F-box" evidence="1">
    <location>
        <begin position="62"/>
        <end position="107"/>
    </location>
</feature>
<sequence>MALDQQSNWDIMMADNLAKVQLDYGKSKGINKDVDVHIPASSPHRGEDGTSSNTWTTEPIYLPDEVVLQILEYLARGPDSQYSLAAVCRLSHQWYSAAVPYLYRYPDLYGSNFDKFCKSICPSINLHVRKSPLSKLVKVLDMSRLVHQGSKSVTARLLGRTKDSLEEFRAPQASFAVNCLPALAKCHKLRSLDLSLVSESPPLPELFRTVSHLESLHSFRLPRSSGFGVHHNGTAIAWPPNLEDLALSGGIDAHFLHGVVGFPQTLRSINIEHCPLAKGYAVSHLLRVAVQPLQNLVYVRIAHLPRLSAHAMDDILFLLPQIKKLSISVDYITPAMFDEGHFSHFREPLIAGVDNSHHPPYGNPLKHEHLHTLELTNSGHPNVEDKISPIDIMIALDECTLPRLRVVRVTKSLHWHSNSTSADAEALSEALQEGSKRDWENREGVFADMDREEYEKADWAKMAGVWSF</sequence>
<dbReference type="CDD" id="cd09917">
    <property type="entry name" value="F-box_SF"/>
    <property type="match status" value="1"/>
</dbReference>
<dbReference type="Proteomes" id="UP000803884">
    <property type="component" value="Unassembled WGS sequence"/>
</dbReference>
<reference evidence="2 3" key="1">
    <citation type="journal article" date="2020" name="Microbiol. Resour. Announc.">
        <title>Draft Genome Sequence of a Cladosporium Species Isolated from the Mesophotic Ascidian Didemnum maculosum.</title>
        <authorList>
            <person name="Gioti A."/>
            <person name="Siaperas R."/>
            <person name="Nikolaivits E."/>
            <person name="Le Goff G."/>
            <person name="Ouazzani J."/>
            <person name="Kotoulas G."/>
            <person name="Topakas E."/>
        </authorList>
    </citation>
    <scope>NUCLEOTIDE SEQUENCE [LARGE SCALE GENOMIC DNA]</scope>
    <source>
        <strain evidence="2 3">TM138-S3</strain>
    </source>
</reference>
<gene>
    <name evidence="2" type="ORF">WHR41_08822</name>
</gene>
<comment type="caution">
    <text evidence="2">The sequence shown here is derived from an EMBL/GenBank/DDBJ whole genome shotgun (WGS) entry which is preliminary data.</text>
</comment>
<protein>
    <recommendedName>
        <fullName evidence="1">F-box domain-containing protein</fullName>
    </recommendedName>
</protein>
<dbReference type="SUPFAM" id="SSF81383">
    <property type="entry name" value="F-box domain"/>
    <property type="match status" value="1"/>
</dbReference>
<name>A0AB34KF08_9PEZI</name>
<dbReference type="RefSeq" id="XP_069225623.1">
    <property type="nucleotide sequence ID" value="XM_069377426.1"/>
</dbReference>
<evidence type="ECO:0000313" key="2">
    <source>
        <dbReference type="EMBL" id="KAL1582516.1"/>
    </source>
</evidence>
<dbReference type="Gene3D" id="3.80.10.10">
    <property type="entry name" value="Ribonuclease Inhibitor"/>
    <property type="match status" value="1"/>
</dbReference>
<dbReference type="InterPro" id="IPR036047">
    <property type="entry name" value="F-box-like_dom_sf"/>
</dbReference>
<accession>A0AB34KF08</accession>
<dbReference type="Pfam" id="PF12937">
    <property type="entry name" value="F-box-like"/>
    <property type="match status" value="1"/>
</dbReference>
<dbReference type="InterPro" id="IPR001810">
    <property type="entry name" value="F-box_dom"/>
</dbReference>
<dbReference type="AlphaFoldDB" id="A0AB34KF08"/>
<dbReference type="SUPFAM" id="SSF52047">
    <property type="entry name" value="RNI-like"/>
    <property type="match status" value="1"/>
</dbReference>
<dbReference type="EMBL" id="JAAQHG020000049">
    <property type="protein sequence ID" value="KAL1582516.1"/>
    <property type="molecule type" value="Genomic_DNA"/>
</dbReference>
<keyword evidence="3" id="KW-1185">Reference proteome</keyword>